<dbReference type="OrthoDB" id="5597489at2759"/>
<dbReference type="PANTHER" id="PTHR37846">
    <property type="entry name" value="YALI0B21296P"/>
    <property type="match status" value="1"/>
</dbReference>
<proteinExistence type="predicted"/>
<feature type="domain" description="DUF7719" evidence="2">
    <location>
        <begin position="127"/>
        <end position="194"/>
    </location>
</feature>
<gene>
    <name evidence="3" type="ORF">CYLTODRAFT_416706</name>
</gene>
<protein>
    <recommendedName>
        <fullName evidence="2">DUF7719 domain-containing protein</fullName>
    </recommendedName>
</protein>
<dbReference type="AlphaFoldDB" id="A0A0D7BTX8"/>
<dbReference type="Pfam" id="PF24841">
    <property type="entry name" value="DUF7719"/>
    <property type="match status" value="1"/>
</dbReference>
<dbReference type="Proteomes" id="UP000054007">
    <property type="component" value="Unassembled WGS sequence"/>
</dbReference>
<name>A0A0D7BTX8_9AGAR</name>
<evidence type="ECO:0000259" key="2">
    <source>
        <dbReference type="Pfam" id="PF24841"/>
    </source>
</evidence>
<evidence type="ECO:0000256" key="1">
    <source>
        <dbReference type="SAM" id="Phobius"/>
    </source>
</evidence>
<reference evidence="3 4" key="1">
    <citation type="journal article" date="2015" name="Fungal Genet. Biol.">
        <title>Evolution of novel wood decay mechanisms in Agaricales revealed by the genome sequences of Fistulina hepatica and Cylindrobasidium torrendii.</title>
        <authorList>
            <person name="Floudas D."/>
            <person name="Held B.W."/>
            <person name="Riley R."/>
            <person name="Nagy L.G."/>
            <person name="Koehler G."/>
            <person name="Ransdell A.S."/>
            <person name="Younus H."/>
            <person name="Chow J."/>
            <person name="Chiniquy J."/>
            <person name="Lipzen A."/>
            <person name="Tritt A."/>
            <person name="Sun H."/>
            <person name="Haridas S."/>
            <person name="LaButti K."/>
            <person name="Ohm R.A."/>
            <person name="Kues U."/>
            <person name="Blanchette R.A."/>
            <person name="Grigoriev I.V."/>
            <person name="Minto R.E."/>
            <person name="Hibbett D.S."/>
        </authorList>
    </citation>
    <scope>NUCLEOTIDE SEQUENCE [LARGE SCALE GENOMIC DNA]</scope>
    <source>
        <strain evidence="3 4">FP15055 ss-10</strain>
    </source>
</reference>
<organism evidence="3 4">
    <name type="scientific">Cylindrobasidium torrendii FP15055 ss-10</name>
    <dbReference type="NCBI Taxonomy" id="1314674"/>
    <lineage>
        <taxon>Eukaryota</taxon>
        <taxon>Fungi</taxon>
        <taxon>Dikarya</taxon>
        <taxon>Basidiomycota</taxon>
        <taxon>Agaricomycotina</taxon>
        <taxon>Agaricomycetes</taxon>
        <taxon>Agaricomycetidae</taxon>
        <taxon>Agaricales</taxon>
        <taxon>Marasmiineae</taxon>
        <taxon>Physalacriaceae</taxon>
        <taxon>Cylindrobasidium</taxon>
    </lineage>
</organism>
<sequence>MQKRHTASTKASEPSIQDMEIPEEEQWRLINESGILSEVPLARPEGGHRVEEKEDVPEEEVFAEEVFDAVLYIVPFSFCLLLMEILVHRQYGREASVSDLMDRMIPGVPILSIFIFYTKRYKNHRKMQFALFIMGSLAACRMMNLLALSGFKKIMKQAPPLATLWIYTIVQLELGPAVLNLAVVAIYVLAAGLKVTE</sequence>
<feature type="transmembrane region" description="Helical" evidence="1">
    <location>
        <begin position="163"/>
        <end position="190"/>
    </location>
</feature>
<feature type="transmembrane region" description="Helical" evidence="1">
    <location>
        <begin position="129"/>
        <end position="151"/>
    </location>
</feature>
<evidence type="ECO:0000313" key="4">
    <source>
        <dbReference type="Proteomes" id="UP000054007"/>
    </source>
</evidence>
<dbReference type="PANTHER" id="PTHR37846:SF1">
    <property type="entry name" value="DEACETYLASE-LIKE PROTEIN"/>
    <property type="match status" value="1"/>
</dbReference>
<dbReference type="InterPro" id="IPR056136">
    <property type="entry name" value="DUF7719"/>
</dbReference>
<feature type="transmembrane region" description="Helical" evidence="1">
    <location>
        <begin position="69"/>
        <end position="88"/>
    </location>
</feature>
<keyword evidence="1" id="KW-0812">Transmembrane</keyword>
<evidence type="ECO:0000313" key="3">
    <source>
        <dbReference type="EMBL" id="KIY73675.1"/>
    </source>
</evidence>
<keyword evidence="1" id="KW-0472">Membrane</keyword>
<keyword evidence="4" id="KW-1185">Reference proteome</keyword>
<dbReference type="STRING" id="1314674.A0A0D7BTX8"/>
<accession>A0A0D7BTX8</accession>
<keyword evidence="1" id="KW-1133">Transmembrane helix</keyword>
<feature type="transmembrane region" description="Helical" evidence="1">
    <location>
        <begin position="100"/>
        <end position="117"/>
    </location>
</feature>
<dbReference type="EMBL" id="KN880434">
    <property type="protein sequence ID" value="KIY73675.1"/>
    <property type="molecule type" value="Genomic_DNA"/>
</dbReference>